<dbReference type="GO" id="GO:0003678">
    <property type="term" value="F:DNA helicase activity"/>
    <property type="evidence" value="ECO:0007669"/>
    <property type="project" value="UniProtKB-EC"/>
</dbReference>
<feature type="domain" description="Helicase ATP-binding" evidence="8">
    <location>
        <begin position="37"/>
        <end position="279"/>
    </location>
</feature>
<keyword evidence="11" id="KW-1185">Reference proteome</keyword>
<proteinExistence type="inferred from homology"/>
<evidence type="ECO:0000256" key="2">
    <source>
        <dbReference type="ARBA" id="ARBA00022741"/>
    </source>
</evidence>
<keyword evidence="4" id="KW-0067">ATP-binding</keyword>
<evidence type="ECO:0000256" key="7">
    <source>
        <dbReference type="ARBA" id="ARBA00048954"/>
    </source>
</evidence>
<dbReference type="InterPro" id="IPR027417">
    <property type="entry name" value="P-loop_NTPase"/>
</dbReference>
<dbReference type="Pfam" id="PF00270">
    <property type="entry name" value="DEAD"/>
    <property type="match status" value="1"/>
</dbReference>
<dbReference type="Gene3D" id="3.40.50.300">
    <property type="entry name" value="P-loop containing nucleotide triphosphate hydrolases"/>
    <property type="match status" value="2"/>
</dbReference>
<dbReference type="PANTHER" id="PTHR11472:SF34">
    <property type="entry name" value="REGULATOR OF TELOMERE ELONGATION HELICASE 1"/>
    <property type="match status" value="1"/>
</dbReference>
<evidence type="ECO:0000259" key="8">
    <source>
        <dbReference type="PROSITE" id="PS51192"/>
    </source>
</evidence>
<evidence type="ECO:0000256" key="6">
    <source>
        <dbReference type="ARBA" id="ARBA00044969"/>
    </source>
</evidence>
<comment type="catalytic activity">
    <reaction evidence="7">
        <text>ATP + H2O = ADP + phosphate + H(+)</text>
        <dbReference type="Rhea" id="RHEA:13065"/>
        <dbReference type="ChEBI" id="CHEBI:15377"/>
        <dbReference type="ChEBI" id="CHEBI:15378"/>
        <dbReference type="ChEBI" id="CHEBI:30616"/>
        <dbReference type="ChEBI" id="CHEBI:43474"/>
        <dbReference type="ChEBI" id="CHEBI:456216"/>
        <dbReference type="EC" id="5.6.2.3"/>
    </reaction>
</comment>
<evidence type="ECO:0000313" key="10">
    <source>
        <dbReference type="EMBL" id="MFA9479495.1"/>
    </source>
</evidence>
<dbReference type="EMBL" id="JBGUBD010000009">
    <property type="protein sequence ID" value="MFA9479495.1"/>
    <property type="molecule type" value="Genomic_DNA"/>
</dbReference>
<gene>
    <name evidence="10" type="ORF">ACERK3_14495</name>
</gene>
<dbReference type="InterPro" id="IPR014013">
    <property type="entry name" value="Helic_SF1/SF2_ATP-bd_DinG/Rad3"/>
</dbReference>
<evidence type="ECO:0000313" key="11">
    <source>
        <dbReference type="Proteomes" id="UP001575105"/>
    </source>
</evidence>
<dbReference type="Proteomes" id="UP001575105">
    <property type="component" value="Unassembled WGS sequence"/>
</dbReference>
<accession>A0ABV4U7C7</accession>
<dbReference type="RefSeq" id="WP_425346416.1">
    <property type="nucleotide sequence ID" value="NZ_JBGUBD010000009.1"/>
</dbReference>
<dbReference type="PROSITE" id="PS51193">
    <property type="entry name" value="HELICASE_ATP_BIND_2"/>
    <property type="match status" value="1"/>
</dbReference>
<evidence type="ECO:0000256" key="3">
    <source>
        <dbReference type="ARBA" id="ARBA00022801"/>
    </source>
</evidence>
<dbReference type="SMART" id="SM00487">
    <property type="entry name" value="DEXDc"/>
    <property type="match status" value="1"/>
</dbReference>
<evidence type="ECO:0000256" key="5">
    <source>
        <dbReference type="ARBA" id="ARBA00038058"/>
    </source>
</evidence>
<dbReference type="InterPro" id="IPR011545">
    <property type="entry name" value="DEAD/DEAH_box_helicase_dom"/>
</dbReference>
<keyword evidence="10" id="KW-0347">Helicase</keyword>
<comment type="caution">
    <text evidence="10">The sequence shown here is derived from an EMBL/GenBank/DDBJ whole genome shotgun (WGS) entry which is preliminary data.</text>
</comment>
<evidence type="ECO:0000256" key="1">
    <source>
        <dbReference type="ARBA" id="ARBA00001966"/>
    </source>
</evidence>
<dbReference type="GO" id="GO:0016787">
    <property type="term" value="F:hydrolase activity"/>
    <property type="evidence" value="ECO:0007669"/>
    <property type="project" value="UniProtKB-KW"/>
</dbReference>
<dbReference type="PROSITE" id="PS51192">
    <property type="entry name" value="HELICASE_ATP_BIND_1"/>
    <property type="match status" value="1"/>
</dbReference>
<feature type="domain" description="Helicase ATP-binding" evidence="9">
    <location>
        <begin position="15"/>
        <end position="288"/>
    </location>
</feature>
<dbReference type="InterPro" id="IPR014001">
    <property type="entry name" value="Helicase_ATP-bd"/>
</dbReference>
<dbReference type="InterPro" id="IPR045028">
    <property type="entry name" value="DinG/Rad3-like"/>
</dbReference>
<dbReference type="EC" id="5.6.2.3" evidence="6"/>
<reference evidence="10 11" key="1">
    <citation type="submission" date="2024-08" db="EMBL/GenBank/DDBJ databases">
        <title>Whole-genome sequencing of halo(alkali)philic microorganisms from hypersaline lakes.</title>
        <authorList>
            <person name="Sorokin D.Y."/>
            <person name="Merkel A.Y."/>
            <person name="Messina E."/>
            <person name="Yakimov M."/>
        </authorList>
    </citation>
    <scope>NUCLEOTIDE SEQUENCE [LARGE SCALE GENOMIC DNA]</scope>
    <source>
        <strain evidence="10 11">AB-hyl4</strain>
    </source>
</reference>
<dbReference type="InterPro" id="IPR006555">
    <property type="entry name" value="ATP-dep_Helicase_C"/>
</dbReference>
<dbReference type="SMART" id="SM00491">
    <property type="entry name" value="HELICc2"/>
    <property type="match status" value="1"/>
</dbReference>
<dbReference type="SUPFAM" id="SSF52540">
    <property type="entry name" value="P-loop containing nucleoside triphosphate hydrolases"/>
    <property type="match status" value="1"/>
</dbReference>
<comment type="cofactor">
    <cofactor evidence="1">
        <name>[4Fe-4S] cluster</name>
        <dbReference type="ChEBI" id="CHEBI:49883"/>
    </cofactor>
</comment>
<evidence type="ECO:0000256" key="4">
    <source>
        <dbReference type="ARBA" id="ARBA00022840"/>
    </source>
</evidence>
<dbReference type="Pfam" id="PF13307">
    <property type="entry name" value="Helicase_C_2"/>
    <property type="match status" value="1"/>
</dbReference>
<comment type="similarity">
    <text evidence="5">Belongs to the helicase family. DinG subfamily.</text>
</comment>
<dbReference type="PANTHER" id="PTHR11472">
    <property type="entry name" value="DNA REPAIR DEAD HELICASE RAD3/XP-D SUBFAMILY MEMBER"/>
    <property type="match status" value="1"/>
</dbReference>
<keyword evidence="3 10" id="KW-0378">Hydrolase</keyword>
<protein>
    <recommendedName>
        <fullName evidence="6">DNA 5'-3' helicase</fullName>
        <ecNumber evidence="6">5.6.2.3</ecNumber>
    </recommendedName>
</protein>
<keyword evidence="2" id="KW-0547">Nucleotide-binding</keyword>
<sequence>MSFKPGDILQPDGPVARRLGDRFEQRAEQAAMIDAVRRTLSDGGKLLVEAGTGVGKSFAYLLPAIERIVASREAGKRKQRVVVSTHTIALQEQIVERDVPLLQSVLGEEFSAVLVKGRGNYVSLRRLANASKRQGDLFADEELLRTLHAVEDWAYETVDGSLASLPQLGRMLPNVWEKVQSDAGNCMGRRCPTYNKCFYQQARRRMENADLLIVNHALFFSDLALRSEGVGFLPPYDHVILDEAHMVEDVASDHFGLSVTESQVRFLLNALFNARTGRGFLAGLKKAEPTLLQRSVEQVGHVEMAANAQFDDLVMWQGKHGRSNGRIDESNIVSNTLGQPMEDLAILLNRLREKVGDEESDRYELAGYISRCRSVAGSLTALLEQSEADCVYWLEASRSGRFRRVELACSPVDVGPRLREHLFEATGPEGEPVGVVLTSATMATREQKGAEGKKSDPFGHVRSRLGCESAEALMLGSPFDYATQAELVVDRSLPEPNDPQYMEQLGPAILRQLDHSDGGAFVLFTSYQMLRRCAEWLRPHIGERDMPMLVQGDGVQRSALLEQFREHRRSVLLGTDSFWQGVDVQGDALRNVIITRLPFAVPDRPLIEARMQRIRDRGGNPFVEYSLPEAILKFKQGFGRLIRSRKDRGRVAVLDPRIATKRYGQQFIEALPELPVRHLDAAGQSGG</sequence>
<evidence type="ECO:0000259" key="9">
    <source>
        <dbReference type="PROSITE" id="PS51193"/>
    </source>
</evidence>
<name>A0ABV4U7C7_9BACT</name>
<organism evidence="10 11">
    <name type="scientific">Natronomicrosphaera hydrolytica</name>
    <dbReference type="NCBI Taxonomy" id="3242702"/>
    <lineage>
        <taxon>Bacteria</taxon>
        <taxon>Pseudomonadati</taxon>
        <taxon>Planctomycetota</taxon>
        <taxon>Phycisphaerae</taxon>
        <taxon>Phycisphaerales</taxon>
        <taxon>Phycisphaeraceae</taxon>
        <taxon>Natronomicrosphaera</taxon>
    </lineage>
</organism>